<dbReference type="Gene3D" id="3.40.190.10">
    <property type="entry name" value="Periplasmic binding protein-like II"/>
    <property type="match status" value="1"/>
</dbReference>
<dbReference type="PROSITE" id="PS51257">
    <property type="entry name" value="PROKAR_LIPOPROTEIN"/>
    <property type="match status" value="1"/>
</dbReference>
<evidence type="ECO:0000256" key="1">
    <source>
        <dbReference type="SAM" id="SignalP"/>
    </source>
</evidence>
<evidence type="ECO:0000313" key="2">
    <source>
        <dbReference type="EMBL" id="GAA0253240.1"/>
    </source>
</evidence>
<sequence>MHRILRNGILAGILAFACTQAFAGTIVIMSAKSPVKSLTKADVAALYLGKTSSVPGGGSAKLYDLAETNPGREKFYLGATGKSASQVKSVWSRLVFSGRVLPPHEVANDAAVVKAVAADPAAVGYIDSSALDGSVKPVFKLP</sequence>
<feature type="chain" id="PRO_5045274756" description="Phosphate ABC transporter substrate-binding protein" evidence="1">
    <location>
        <begin position="24"/>
        <end position="142"/>
    </location>
</feature>
<feature type="signal peptide" evidence="1">
    <location>
        <begin position="1"/>
        <end position="23"/>
    </location>
</feature>
<reference evidence="2 3" key="1">
    <citation type="journal article" date="2019" name="Int. J. Syst. Evol. Microbiol.">
        <title>The Global Catalogue of Microorganisms (GCM) 10K type strain sequencing project: providing services to taxonomists for standard genome sequencing and annotation.</title>
        <authorList>
            <consortium name="The Broad Institute Genomics Platform"/>
            <consortium name="The Broad Institute Genome Sequencing Center for Infectious Disease"/>
            <person name="Wu L."/>
            <person name="Ma J."/>
        </authorList>
    </citation>
    <scope>NUCLEOTIDE SEQUENCE [LARGE SCALE GENOMIC DNA]</scope>
    <source>
        <strain evidence="2 3">JCM 16242</strain>
    </source>
</reference>
<organism evidence="2 3">
    <name type="scientific">Rhodanobacter caeni</name>
    <dbReference type="NCBI Taxonomy" id="657654"/>
    <lineage>
        <taxon>Bacteria</taxon>
        <taxon>Pseudomonadati</taxon>
        <taxon>Pseudomonadota</taxon>
        <taxon>Gammaproteobacteria</taxon>
        <taxon>Lysobacterales</taxon>
        <taxon>Rhodanobacteraceae</taxon>
        <taxon>Rhodanobacter</taxon>
    </lineage>
</organism>
<comment type="caution">
    <text evidence="2">The sequence shown here is derived from an EMBL/GenBank/DDBJ whole genome shotgun (WGS) entry which is preliminary data.</text>
</comment>
<dbReference type="Proteomes" id="UP001500657">
    <property type="component" value="Unassembled WGS sequence"/>
</dbReference>
<dbReference type="SUPFAM" id="SSF53850">
    <property type="entry name" value="Periplasmic binding protein-like II"/>
    <property type="match status" value="1"/>
</dbReference>
<dbReference type="EMBL" id="BAAAFO010000003">
    <property type="protein sequence ID" value="GAA0253240.1"/>
    <property type="molecule type" value="Genomic_DNA"/>
</dbReference>
<keyword evidence="1" id="KW-0732">Signal</keyword>
<proteinExistence type="predicted"/>
<evidence type="ECO:0000313" key="3">
    <source>
        <dbReference type="Proteomes" id="UP001500657"/>
    </source>
</evidence>
<accession>A0ABN0UK08</accession>
<gene>
    <name evidence="2" type="ORF">GCM10009126_18120</name>
</gene>
<protein>
    <recommendedName>
        <fullName evidence="4">Phosphate ABC transporter substrate-binding protein</fullName>
    </recommendedName>
</protein>
<keyword evidence="3" id="KW-1185">Reference proteome</keyword>
<dbReference type="RefSeq" id="WP_343882435.1">
    <property type="nucleotide sequence ID" value="NZ_BAAAFO010000003.1"/>
</dbReference>
<evidence type="ECO:0008006" key="4">
    <source>
        <dbReference type="Google" id="ProtNLM"/>
    </source>
</evidence>
<name>A0ABN0UK08_9GAMM</name>